<comment type="similarity">
    <text evidence="1">Belongs to the UPF0065 (bug) family.</text>
</comment>
<proteinExistence type="inferred from homology"/>
<dbReference type="Gene3D" id="3.40.190.150">
    <property type="entry name" value="Bordetella uptake gene, domain 1"/>
    <property type="match status" value="1"/>
</dbReference>
<dbReference type="Pfam" id="PF03401">
    <property type="entry name" value="TctC"/>
    <property type="match status" value="1"/>
</dbReference>
<dbReference type="Proteomes" id="UP000559809">
    <property type="component" value="Unassembled WGS sequence"/>
</dbReference>
<accession>A0A853FVB2</accession>
<dbReference type="RefSeq" id="WP_180153362.1">
    <property type="nucleotide sequence ID" value="NZ_JACCEM010000001.1"/>
</dbReference>
<dbReference type="PANTHER" id="PTHR42928:SF5">
    <property type="entry name" value="BLR1237 PROTEIN"/>
    <property type="match status" value="1"/>
</dbReference>
<name>A0A853FVB2_9BURK</name>
<dbReference type="InterPro" id="IPR036291">
    <property type="entry name" value="NAD(P)-bd_dom_sf"/>
</dbReference>
<dbReference type="Pfam" id="PF13561">
    <property type="entry name" value="adh_short_C2"/>
    <property type="match status" value="1"/>
</dbReference>
<keyword evidence="3" id="KW-1185">Reference proteome</keyword>
<dbReference type="AlphaFoldDB" id="A0A853FVB2"/>
<evidence type="ECO:0000313" key="2">
    <source>
        <dbReference type="EMBL" id="NYT48097.1"/>
    </source>
</evidence>
<comment type="caution">
    <text evidence="2">The sequence shown here is derived from an EMBL/GenBank/DDBJ whole genome shotgun (WGS) entry which is preliminary data.</text>
</comment>
<dbReference type="Gene3D" id="3.40.50.720">
    <property type="entry name" value="NAD(P)-binding Rossmann-like Domain"/>
    <property type="match status" value="1"/>
</dbReference>
<dbReference type="InterPro" id="IPR002347">
    <property type="entry name" value="SDR_fam"/>
</dbReference>
<dbReference type="PRINTS" id="PR00081">
    <property type="entry name" value="GDHRDH"/>
</dbReference>
<dbReference type="SUPFAM" id="SSF51735">
    <property type="entry name" value="NAD(P)-binding Rossmann-fold domains"/>
    <property type="match status" value="1"/>
</dbReference>
<evidence type="ECO:0000256" key="1">
    <source>
        <dbReference type="ARBA" id="ARBA00006987"/>
    </source>
</evidence>
<organism evidence="2 3">
    <name type="scientific">Parapusillimonas granuli</name>
    <dbReference type="NCBI Taxonomy" id="380911"/>
    <lineage>
        <taxon>Bacteria</taxon>
        <taxon>Pseudomonadati</taxon>
        <taxon>Pseudomonadota</taxon>
        <taxon>Betaproteobacteria</taxon>
        <taxon>Burkholderiales</taxon>
        <taxon>Alcaligenaceae</taxon>
        <taxon>Parapusillimonas</taxon>
    </lineage>
</organism>
<dbReference type="InterPro" id="IPR042100">
    <property type="entry name" value="Bug_dom1"/>
</dbReference>
<dbReference type="Gene3D" id="3.40.190.10">
    <property type="entry name" value="Periplasmic binding protein-like II"/>
    <property type="match status" value="2"/>
</dbReference>
<reference evidence="2 3" key="1">
    <citation type="submission" date="2020-07" db="EMBL/GenBank/DDBJ databases">
        <title>Taxonomic revisions and descriptions of new bacterial species based on genomic comparisons in the high-G+C-content subgroup of the family Alcaligenaceae.</title>
        <authorList>
            <person name="Szabo A."/>
            <person name="Felfoldi T."/>
        </authorList>
    </citation>
    <scope>NUCLEOTIDE SEQUENCE [LARGE SCALE GENOMIC DNA]</scope>
    <source>
        <strain evidence="2 3">LMG 24012</strain>
    </source>
</reference>
<dbReference type="EMBL" id="JACCEM010000001">
    <property type="protein sequence ID" value="NYT48097.1"/>
    <property type="molecule type" value="Genomic_DNA"/>
</dbReference>
<dbReference type="InterPro" id="IPR005064">
    <property type="entry name" value="BUG"/>
</dbReference>
<protein>
    <submittedName>
        <fullName evidence="2">SDR family oxidoreductase</fullName>
    </submittedName>
</protein>
<gene>
    <name evidence="2" type="ORF">H0A72_02125</name>
</gene>
<dbReference type="PANTHER" id="PTHR42928">
    <property type="entry name" value="TRICARBOXYLATE-BINDING PROTEIN"/>
    <property type="match status" value="1"/>
</dbReference>
<sequence>MRTLAFGQNARTDLAGAAQLAMAQLKENPADGYTLFVGDIAALALNEGLFSKLSYNSKMDLAPITQLVDSPILLVVNEKGSYKSVQDVVDAAKTAPMPHIAYRGAVEGLQSVVSGEVDFMYDAIPSSGPLVKGERLRAIAVDIRVNCVHPSYIWTPLVQDRLIKEYGDKERALNAIKAMNPMGRLVEPEDVAAAVAFLASEDARMINGADLVVDGGRLIQ</sequence>
<evidence type="ECO:0000313" key="3">
    <source>
        <dbReference type="Proteomes" id="UP000559809"/>
    </source>
</evidence>